<dbReference type="Proteomes" id="UP001498398">
    <property type="component" value="Unassembled WGS sequence"/>
</dbReference>
<feature type="region of interest" description="Disordered" evidence="1">
    <location>
        <begin position="434"/>
        <end position="453"/>
    </location>
</feature>
<evidence type="ECO:0000313" key="3">
    <source>
        <dbReference type="Proteomes" id="UP001498398"/>
    </source>
</evidence>
<feature type="compositionally biased region" description="Low complexity" evidence="1">
    <location>
        <begin position="197"/>
        <end position="208"/>
    </location>
</feature>
<feature type="compositionally biased region" description="Polar residues" evidence="1">
    <location>
        <begin position="152"/>
        <end position="162"/>
    </location>
</feature>
<sequence length="562" mass="64231">MEDNLEQWEVLVEVRNGTIKEQNTSIQQLLVDKQNAVVEKEKVIAQSHSLKQSSDVIAEEAKKVAAAMDIQNKLLSELREQKEQAFREKVALEAEIQQLHRRAKAPPSRNDAPSRNDTSSSRNETRNDASSSRSEARNDASSSDASSRNNAPSTPSSLTIDQDWNMEADDKPGFAGQTLTPDDIESIVKSILKNWMPQSQQPQAPQQRRPVRKNQTPKTGSVAHSRKLKKEVLDTMDVNTEATWRSLLRRLFCDLTGQPHINHFEEYSPIDDTVASDFANGNHPGPRGADTYRLYFGNDWRKAKWNHQVIEYMIPSVAERQAQSYIEGPCLQPDAIEAFIWDFITQAQASWKRHQPRIHDSGSRYETRGEAATRAEDYRERRELNVRLTTRKREATRLKGIVNLKEDPSTTSTERRKWEMTSHVLDALNAEAMSSDCTDSEADSDGPPPLRTTIPHYRRRILTPLFEDLDKQIKTSKKKEERNLGKRPTNHPTRVRIKTKDKSFRKVPYNLPKSCYHRQFLKGLDPISLNKIEPVNEKISIFDRWVATQETSDSEADGHMSG</sequence>
<accession>A0ABR1J5B0</accession>
<feature type="compositionally biased region" description="Polar residues" evidence="1">
    <location>
        <begin position="111"/>
        <end position="122"/>
    </location>
</feature>
<keyword evidence="3" id="KW-1185">Reference proteome</keyword>
<proteinExistence type="predicted"/>
<gene>
    <name evidence="2" type="ORF">VKT23_014372</name>
</gene>
<feature type="region of interest" description="Disordered" evidence="1">
    <location>
        <begin position="99"/>
        <end position="181"/>
    </location>
</feature>
<organism evidence="2 3">
    <name type="scientific">Marasmiellus scandens</name>
    <dbReference type="NCBI Taxonomy" id="2682957"/>
    <lineage>
        <taxon>Eukaryota</taxon>
        <taxon>Fungi</taxon>
        <taxon>Dikarya</taxon>
        <taxon>Basidiomycota</taxon>
        <taxon>Agaricomycotina</taxon>
        <taxon>Agaricomycetes</taxon>
        <taxon>Agaricomycetidae</taxon>
        <taxon>Agaricales</taxon>
        <taxon>Marasmiineae</taxon>
        <taxon>Omphalotaceae</taxon>
        <taxon>Marasmiellus</taxon>
    </lineage>
</organism>
<evidence type="ECO:0000313" key="2">
    <source>
        <dbReference type="EMBL" id="KAK7446677.1"/>
    </source>
</evidence>
<evidence type="ECO:0000256" key="1">
    <source>
        <dbReference type="SAM" id="MobiDB-lite"/>
    </source>
</evidence>
<dbReference type="EMBL" id="JBANRG010000043">
    <property type="protein sequence ID" value="KAK7446677.1"/>
    <property type="molecule type" value="Genomic_DNA"/>
</dbReference>
<reference evidence="2 3" key="1">
    <citation type="submission" date="2024-01" db="EMBL/GenBank/DDBJ databases">
        <title>A draft genome for the cacao thread blight pathogen Marasmiellus scandens.</title>
        <authorList>
            <person name="Baruah I.K."/>
            <person name="Leung J."/>
            <person name="Bukari Y."/>
            <person name="Amoako-Attah I."/>
            <person name="Meinhardt L.W."/>
            <person name="Bailey B.A."/>
            <person name="Cohen S.P."/>
        </authorList>
    </citation>
    <scope>NUCLEOTIDE SEQUENCE [LARGE SCALE GENOMIC DNA]</scope>
    <source>
        <strain evidence="2 3">GH-19</strain>
    </source>
</reference>
<feature type="region of interest" description="Disordered" evidence="1">
    <location>
        <begin position="197"/>
        <end position="228"/>
    </location>
</feature>
<feature type="compositionally biased region" description="Low complexity" evidence="1">
    <location>
        <begin position="128"/>
        <end position="151"/>
    </location>
</feature>
<feature type="compositionally biased region" description="Basic and acidic residues" evidence="1">
    <location>
        <begin position="474"/>
        <end position="484"/>
    </location>
</feature>
<name>A0ABR1J5B0_9AGAR</name>
<comment type="caution">
    <text evidence="2">The sequence shown here is derived from an EMBL/GenBank/DDBJ whole genome shotgun (WGS) entry which is preliminary data.</text>
</comment>
<protein>
    <submittedName>
        <fullName evidence="2">Uncharacterized protein</fullName>
    </submittedName>
</protein>
<feature type="region of interest" description="Disordered" evidence="1">
    <location>
        <begin position="474"/>
        <end position="495"/>
    </location>
</feature>